<feature type="compositionally biased region" description="Basic and acidic residues" evidence="1">
    <location>
        <begin position="42"/>
        <end position="59"/>
    </location>
</feature>
<evidence type="ECO:0000313" key="3">
    <source>
        <dbReference type="Proteomes" id="UP001177003"/>
    </source>
</evidence>
<accession>A0AA35VMX8</accession>
<protein>
    <submittedName>
        <fullName evidence="2">Uncharacterized protein</fullName>
    </submittedName>
</protein>
<organism evidence="2 3">
    <name type="scientific">Lactuca saligna</name>
    <name type="common">Willowleaf lettuce</name>
    <dbReference type="NCBI Taxonomy" id="75948"/>
    <lineage>
        <taxon>Eukaryota</taxon>
        <taxon>Viridiplantae</taxon>
        <taxon>Streptophyta</taxon>
        <taxon>Embryophyta</taxon>
        <taxon>Tracheophyta</taxon>
        <taxon>Spermatophyta</taxon>
        <taxon>Magnoliopsida</taxon>
        <taxon>eudicotyledons</taxon>
        <taxon>Gunneridae</taxon>
        <taxon>Pentapetalae</taxon>
        <taxon>asterids</taxon>
        <taxon>campanulids</taxon>
        <taxon>Asterales</taxon>
        <taxon>Asteraceae</taxon>
        <taxon>Cichorioideae</taxon>
        <taxon>Cichorieae</taxon>
        <taxon>Lactucinae</taxon>
        <taxon>Lactuca</taxon>
    </lineage>
</organism>
<reference evidence="2" key="1">
    <citation type="submission" date="2023-04" db="EMBL/GenBank/DDBJ databases">
        <authorList>
            <person name="Vijverberg K."/>
            <person name="Xiong W."/>
            <person name="Schranz E."/>
        </authorList>
    </citation>
    <scope>NUCLEOTIDE SEQUENCE</scope>
</reference>
<dbReference type="Proteomes" id="UP001177003">
    <property type="component" value="Chromosome 0"/>
</dbReference>
<proteinExistence type="predicted"/>
<gene>
    <name evidence="2" type="ORF">LSALG_LOCUS4709</name>
</gene>
<name>A0AA35VMX8_LACSI</name>
<dbReference type="EMBL" id="OX465086">
    <property type="protein sequence ID" value="CAI9264042.1"/>
    <property type="molecule type" value="Genomic_DNA"/>
</dbReference>
<sequence>MGLIDAIADTGVVQNVGNGIVYGYEMTDNIEDPASDFFYNGPEHENEPEHGHESVHEPESPMVQTPHYSGTHGGSNDADSNSSHRPFITRNGFGRQSIHRTILKIFWQSINEPWTTCRKIPKEVAIQMFESFRTQYLWDLNEEVIIRKGFENTLKDRYRVRMRDAREV</sequence>
<feature type="region of interest" description="Disordered" evidence="1">
    <location>
        <begin position="36"/>
        <end position="90"/>
    </location>
</feature>
<evidence type="ECO:0000313" key="2">
    <source>
        <dbReference type="EMBL" id="CAI9264042.1"/>
    </source>
</evidence>
<dbReference type="AlphaFoldDB" id="A0AA35VMX8"/>
<evidence type="ECO:0000256" key="1">
    <source>
        <dbReference type="SAM" id="MobiDB-lite"/>
    </source>
</evidence>
<keyword evidence="3" id="KW-1185">Reference proteome</keyword>